<dbReference type="SUPFAM" id="SSF52540">
    <property type="entry name" value="P-loop containing nucleoside triphosphate hydrolases"/>
    <property type="match status" value="1"/>
</dbReference>
<dbReference type="PANTHER" id="PTHR32114:SF2">
    <property type="entry name" value="ABC TRANSPORTER ABCH.3"/>
    <property type="match status" value="1"/>
</dbReference>
<protein>
    <submittedName>
        <fullName evidence="5">AAA family ATPase</fullName>
    </submittedName>
    <submittedName>
        <fullName evidence="4">RloE</fullName>
    </submittedName>
</protein>
<organism evidence="4 6">
    <name type="scientific">Campylobacter jejuni</name>
    <dbReference type="NCBI Taxonomy" id="197"/>
    <lineage>
        <taxon>Bacteria</taxon>
        <taxon>Pseudomonadati</taxon>
        <taxon>Campylobacterota</taxon>
        <taxon>Epsilonproteobacteria</taxon>
        <taxon>Campylobacterales</taxon>
        <taxon>Campylobacteraceae</taxon>
        <taxon>Campylobacter</taxon>
    </lineage>
</organism>
<gene>
    <name evidence="4" type="ORF">BFD99_06020</name>
    <name evidence="3" type="ORF">C1418_06755</name>
    <name evidence="5" type="ORF">QQI97_001224</name>
</gene>
<accession>A0A3Z8NEE7</accession>
<dbReference type="AlphaFoldDB" id="A0A3Z8NEE7"/>
<proteinExistence type="predicted"/>
<dbReference type="RefSeq" id="WP_002858792.1">
    <property type="nucleotide sequence ID" value="NZ_CAKJUD010000021.1"/>
</dbReference>
<dbReference type="PANTHER" id="PTHR32114">
    <property type="entry name" value="ABC TRANSPORTER ABCH.3"/>
    <property type="match status" value="1"/>
</dbReference>
<feature type="coiled-coil region" evidence="1">
    <location>
        <begin position="106"/>
        <end position="140"/>
    </location>
</feature>
<evidence type="ECO:0000256" key="1">
    <source>
        <dbReference type="SAM" id="Coils"/>
    </source>
</evidence>
<dbReference type="EMBL" id="AACNRY010000012">
    <property type="protein sequence ID" value="EAL3735524.1"/>
    <property type="molecule type" value="Genomic_DNA"/>
</dbReference>
<evidence type="ECO:0000313" key="5">
    <source>
        <dbReference type="EMBL" id="ELD5187046.1"/>
    </source>
</evidence>
<reference evidence="3 7" key="1">
    <citation type="submission" date="2018-05" db="EMBL/GenBank/DDBJ databases">
        <authorList>
            <consortium name="PulseNet: The National Subtyping Network for Foodborne Disease Surveillance"/>
            <person name="Tarr C.L."/>
            <person name="Trees E."/>
            <person name="Katz L.S."/>
            <person name="Carleton-Romer H.A."/>
            <person name="Stroika S."/>
            <person name="Kucerova Z."/>
            <person name="Roache K.F."/>
            <person name="Sabol A.L."/>
            <person name="Besser J."/>
            <person name="Gerner-Smidt P."/>
        </authorList>
    </citation>
    <scope>NUCLEOTIDE SEQUENCE [LARGE SCALE GENOMIC DNA]</scope>
    <source>
        <strain evidence="3 7">PNUSAC003589</strain>
    </source>
</reference>
<reference evidence="4 6" key="2">
    <citation type="submission" date="2018-05" db="EMBL/GenBank/DDBJ databases">
        <authorList>
            <consortium name="NARMS: The National Antimicrobial Resistance Monitoring System"/>
        </authorList>
    </citation>
    <scope>NUCLEOTIDE SEQUENCE [LARGE SCALE GENOMIC DNA]</scope>
    <source>
        <strain evidence="4 6">FSIS1607212</strain>
    </source>
</reference>
<evidence type="ECO:0000313" key="6">
    <source>
        <dbReference type="Proteomes" id="UP000335162"/>
    </source>
</evidence>
<evidence type="ECO:0000313" key="7">
    <source>
        <dbReference type="Proteomes" id="UP000410873"/>
    </source>
</evidence>
<dbReference type="Proteomes" id="UP001183411">
    <property type="component" value="Unassembled WGS sequence"/>
</dbReference>
<feature type="domain" description="Protein CR006 P-loop" evidence="2">
    <location>
        <begin position="10"/>
        <end position="676"/>
    </location>
</feature>
<dbReference type="InterPro" id="IPR026866">
    <property type="entry name" value="CR006_AAA"/>
</dbReference>
<evidence type="ECO:0000259" key="2">
    <source>
        <dbReference type="Pfam" id="PF13166"/>
    </source>
</evidence>
<dbReference type="Gene3D" id="3.40.50.300">
    <property type="entry name" value="P-loop containing nucleotide triphosphate hydrolases"/>
    <property type="match status" value="1"/>
</dbReference>
<comment type="caution">
    <text evidence="4">The sequence shown here is derived from an EMBL/GenBank/DDBJ whole genome shotgun (WGS) entry which is preliminary data.</text>
</comment>
<sequence>MIKKIKQVNYKSFNNYNSSGLEFNRINILYGRNGQGKSSLVNFIKDNIENNNLDIFETSSNGFSLFFYDTDYKNSLFYSNDKFKTFYIADDIENIILEKNKICKKIKKLKEFKNKIEEKINTANKNKKDLKSTIAKNTREVLSKIDSNKYNTPQSYQSTHIDDGYLSSEKISLFEVLSYDEFEKIKSMKKNLNYEIIKEFNFDKFKQIENGVKKIDEMLKQTPENNAIDRFKQDNDLENLARLAFDIKNKSEMYKDKCPLCGQNILGVKLWEKLEKHFNEEYKQFIERLGKAKNFFENSITELGNYTKWLNEHFIKTKLLIDDDIDKKRQEYLLFIEESVKEINNIINHIELKKQNPNKNDIDIDCDLNLFQRILNDDIQNLIKQHNRKQQTYLKDIDENIEKIKKHFIAKEKDNVALYNGLINFYNKIKEKINCVLEKRNKHIVDIDAKLKEMDQSFQNLNKDMEEWFFNDICFEKIGDAYYKIQRLNFNNKWFDCDKGLSEGEKTIVSIIYFTNHFLSKIKEIKECPLVFLDDPINSLDNSNRDKIINYISSKLLKQNRGQFFIATHIDEVCDKFNKKNSDTQSIFEIKKYANQSEIEKLAGFKLNNDFKTTHLRLCEYLKFGKYEDAFDISGDVRFILEKICNIFFKNTENFTDCYDKLLSKFDIIKKYTANDIQDLNHGKNTINSDEIIEKVRFVVEIIDKIRNYSCGKL</sequence>
<dbReference type="InterPro" id="IPR027417">
    <property type="entry name" value="P-loop_NTPase"/>
</dbReference>
<dbReference type="EMBL" id="ABMIIH010000007">
    <property type="protein sequence ID" value="ELD5187046.1"/>
    <property type="molecule type" value="Genomic_DNA"/>
</dbReference>
<dbReference type="Pfam" id="PF13166">
    <property type="entry name" value="AAA_13"/>
    <property type="match status" value="1"/>
</dbReference>
<evidence type="ECO:0000313" key="3">
    <source>
        <dbReference type="EMBL" id="EAK3959514.1"/>
    </source>
</evidence>
<keyword evidence="1" id="KW-0175">Coiled coil</keyword>
<name>A0A3Z8NEE7_CAMJU</name>
<evidence type="ECO:0000313" key="4">
    <source>
        <dbReference type="EMBL" id="EAL3735524.1"/>
    </source>
</evidence>
<dbReference type="EMBL" id="AACFWJ010000007">
    <property type="protein sequence ID" value="EAK3959514.1"/>
    <property type="molecule type" value="Genomic_DNA"/>
</dbReference>
<dbReference type="Proteomes" id="UP000335162">
    <property type="component" value="Unassembled WGS sequence"/>
</dbReference>
<reference evidence="5" key="3">
    <citation type="submission" date="2023-06" db="EMBL/GenBank/DDBJ databases">
        <authorList>
            <consortium name="PulseNet: The National Subtyping Network for Foodborne Disease Surveillance"/>
        </authorList>
    </citation>
    <scope>NUCLEOTIDE SEQUENCE</scope>
    <source>
        <strain evidence="5">PNUSAC035917</strain>
    </source>
</reference>
<dbReference type="Proteomes" id="UP000410873">
    <property type="component" value="Unassembled WGS sequence"/>
</dbReference>